<dbReference type="GO" id="GO:0005829">
    <property type="term" value="C:cytosol"/>
    <property type="evidence" value="ECO:0007669"/>
    <property type="project" value="TreeGrafter"/>
</dbReference>
<proteinExistence type="inferred from homology"/>
<keyword evidence="5" id="KW-0067">ATP-binding</keyword>
<dbReference type="GO" id="GO:0005524">
    <property type="term" value="F:ATP binding"/>
    <property type="evidence" value="ECO:0007669"/>
    <property type="project" value="UniProtKB-KW"/>
</dbReference>
<dbReference type="EMBL" id="UINC01030460">
    <property type="protein sequence ID" value="SVB14900.1"/>
    <property type="molecule type" value="Genomic_DNA"/>
</dbReference>
<keyword evidence="3" id="KW-0547">Nucleotide-binding</keyword>
<evidence type="ECO:0000256" key="4">
    <source>
        <dbReference type="ARBA" id="ARBA00022777"/>
    </source>
</evidence>
<dbReference type="Pfam" id="PF02782">
    <property type="entry name" value="FGGY_C"/>
    <property type="match status" value="1"/>
</dbReference>
<feature type="domain" description="Carbohydrate kinase FGGY C-terminal" evidence="6">
    <location>
        <begin position="2"/>
        <end position="78"/>
    </location>
</feature>
<dbReference type="PANTHER" id="PTHR10196">
    <property type="entry name" value="SUGAR KINASE"/>
    <property type="match status" value="1"/>
</dbReference>
<dbReference type="GO" id="GO:0006071">
    <property type="term" value="P:glycerol metabolic process"/>
    <property type="evidence" value="ECO:0007669"/>
    <property type="project" value="TreeGrafter"/>
</dbReference>
<accession>A0A382BM45</accession>
<dbReference type="PANTHER" id="PTHR10196:SF69">
    <property type="entry name" value="GLYCEROL KINASE"/>
    <property type="match status" value="1"/>
</dbReference>
<gene>
    <name evidence="7" type="ORF">METZ01_LOCUS167754</name>
</gene>
<feature type="non-terminal residue" evidence="7">
    <location>
        <position position="1"/>
    </location>
</feature>
<reference evidence="7" key="1">
    <citation type="submission" date="2018-05" db="EMBL/GenBank/DDBJ databases">
        <authorList>
            <person name="Lanie J.A."/>
            <person name="Ng W.-L."/>
            <person name="Kazmierczak K.M."/>
            <person name="Andrzejewski T.M."/>
            <person name="Davidsen T.M."/>
            <person name="Wayne K.J."/>
            <person name="Tettelin H."/>
            <person name="Glass J.I."/>
            <person name="Rusch D."/>
            <person name="Podicherti R."/>
            <person name="Tsui H.-C.T."/>
            <person name="Winkler M.E."/>
        </authorList>
    </citation>
    <scope>NUCLEOTIDE SEQUENCE</scope>
</reference>
<evidence type="ECO:0000313" key="7">
    <source>
        <dbReference type="EMBL" id="SVB14900.1"/>
    </source>
</evidence>
<evidence type="ECO:0000259" key="6">
    <source>
        <dbReference type="Pfam" id="PF02782"/>
    </source>
</evidence>
<name>A0A382BM45_9ZZZZ</name>
<dbReference type="SUPFAM" id="SSF53067">
    <property type="entry name" value="Actin-like ATPase domain"/>
    <property type="match status" value="1"/>
</dbReference>
<evidence type="ECO:0000256" key="3">
    <source>
        <dbReference type="ARBA" id="ARBA00022741"/>
    </source>
</evidence>
<organism evidence="7">
    <name type="scientific">marine metagenome</name>
    <dbReference type="NCBI Taxonomy" id="408172"/>
    <lineage>
        <taxon>unclassified sequences</taxon>
        <taxon>metagenomes</taxon>
        <taxon>ecological metagenomes</taxon>
    </lineage>
</organism>
<sequence>DPNKIVRAGMESIGFLVHDICKVIKKEAKIELSDIVASGGSSRSSLLQFIADMLGTDVATTSGKDMTALGVARLVAHSAFGTPLGSVTERDEKFHPVMTAKVRDKKIFAWHDALRKLSILTN</sequence>
<evidence type="ECO:0000256" key="2">
    <source>
        <dbReference type="ARBA" id="ARBA00022679"/>
    </source>
</evidence>
<comment type="similarity">
    <text evidence="1">Belongs to the FGGY kinase family.</text>
</comment>
<keyword evidence="2" id="KW-0808">Transferase</keyword>
<evidence type="ECO:0000256" key="5">
    <source>
        <dbReference type="ARBA" id="ARBA00022840"/>
    </source>
</evidence>
<keyword evidence="4" id="KW-0418">Kinase</keyword>
<dbReference type="InterPro" id="IPR018485">
    <property type="entry name" value="FGGY_C"/>
</dbReference>
<dbReference type="AlphaFoldDB" id="A0A382BM45"/>
<dbReference type="Gene3D" id="3.30.420.40">
    <property type="match status" value="1"/>
</dbReference>
<protein>
    <recommendedName>
        <fullName evidence="6">Carbohydrate kinase FGGY C-terminal domain-containing protein</fullName>
    </recommendedName>
</protein>
<dbReference type="GO" id="GO:0004370">
    <property type="term" value="F:glycerol kinase activity"/>
    <property type="evidence" value="ECO:0007669"/>
    <property type="project" value="TreeGrafter"/>
</dbReference>
<evidence type="ECO:0000256" key="1">
    <source>
        <dbReference type="ARBA" id="ARBA00009156"/>
    </source>
</evidence>
<dbReference type="InterPro" id="IPR043129">
    <property type="entry name" value="ATPase_NBD"/>
</dbReference>